<dbReference type="STRING" id="573024.SAMN05216208_0597"/>
<dbReference type="Proteomes" id="UP000186019">
    <property type="component" value="Unassembled WGS sequence"/>
</dbReference>
<evidence type="ECO:0000313" key="2">
    <source>
        <dbReference type="Proteomes" id="UP000186019"/>
    </source>
</evidence>
<evidence type="ECO:0008006" key="3">
    <source>
        <dbReference type="Google" id="ProtNLM"/>
    </source>
</evidence>
<dbReference type="AlphaFoldDB" id="A0A1N7FZV2"/>
<dbReference type="RefSeq" id="WP_076532385.1">
    <property type="nucleotide sequence ID" value="NZ_FOAC01000001.1"/>
</dbReference>
<dbReference type="EMBL" id="FTNV01000001">
    <property type="protein sequence ID" value="SIS05913.1"/>
    <property type="molecule type" value="Genomic_DNA"/>
</dbReference>
<dbReference type="Pfam" id="PF11306">
    <property type="entry name" value="DUF3108"/>
    <property type="match status" value="1"/>
</dbReference>
<gene>
    <name evidence="1" type="ORF">SAMN05421666_1539</name>
</gene>
<dbReference type="OrthoDB" id="7844015at2"/>
<reference evidence="1 2" key="1">
    <citation type="submission" date="2017-01" db="EMBL/GenBank/DDBJ databases">
        <authorList>
            <person name="Mah S.A."/>
            <person name="Swanson W.J."/>
            <person name="Moy G.W."/>
            <person name="Vacquier V.D."/>
        </authorList>
    </citation>
    <scope>NUCLEOTIDE SEQUENCE [LARGE SCALE GENOMIC DNA]</scope>
    <source>
        <strain evidence="1 2">DSM 29590</strain>
    </source>
</reference>
<proteinExistence type="predicted"/>
<name>A0A1N7FZV2_9RHOB</name>
<evidence type="ECO:0000313" key="1">
    <source>
        <dbReference type="EMBL" id="SIS05913.1"/>
    </source>
</evidence>
<protein>
    <recommendedName>
        <fullName evidence="3">DUF3108 domain-containing protein</fullName>
    </recommendedName>
</protein>
<dbReference type="InterPro" id="IPR021457">
    <property type="entry name" value="DUF3108"/>
</dbReference>
<sequence length="243" mass="25572">MTHPAAIPARLGLLAALIWLALPLRAEDTAVTYDVRLLGLPVGKMQFAARERDGAYAVTGLFSASGIGRIADAGFRLSATGRIRNGALAPRRYDEKIDTGSRSSTAQLSYEGGVPRLTGGSVMAEVAADPGALDPAQQRGTVDPLTALWGVLRVRPAAGICRYDVVIFDGQRRSRLAMTGGGMTGSGATCTGAYTRLAGFSASEMKRQTVYPFTVTYTSQGGEMRAEALSVKSAYGTASMTRE</sequence>
<keyword evidence="2" id="KW-1185">Reference proteome</keyword>
<organism evidence="1 2">
    <name type="scientific">Roseovarius nanhaiticus</name>
    <dbReference type="NCBI Taxonomy" id="573024"/>
    <lineage>
        <taxon>Bacteria</taxon>
        <taxon>Pseudomonadati</taxon>
        <taxon>Pseudomonadota</taxon>
        <taxon>Alphaproteobacteria</taxon>
        <taxon>Rhodobacterales</taxon>
        <taxon>Roseobacteraceae</taxon>
        <taxon>Roseovarius</taxon>
    </lineage>
</organism>
<accession>A0A1N7FZV2</accession>